<dbReference type="InterPro" id="IPR006442">
    <property type="entry name" value="Antitoxin_Phd/YefM"/>
</dbReference>
<evidence type="ECO:0000313" key="4">
    <source>
        <dbReference type="Proteomes" id="UP000442619"/>
    </source>
</evidence>
<dbReference type="EMBL" id="VUNM01000034">
    <property type="protein sequence ID" value="MST90054.1"/>
    <property type="molecule type" value="Genomic_DNA"/>
</dbReference>
<evidence type="ECO:0000256" key="2">
    <source>
        <dbReference type="RuleBase" id="RU362080"/>
    </source>
</evidence>
<name>A0A844FWD4_9FIRM</name>
<dbReference type="AlphaFoldDB" id="A0A844FWD4"/>
<sequence length="106" mass="12247">MEANTLLKNTVSISQFNKGQAKKIFDEVKQTGMKIVFKNNEPECVLLSPDKYIELMEEIENALDYAMAIERIESDSKIYSLDDIKDEFDVTEKDLDEVEDDEVDFV</sequence>
<comment type="function">
    <text evidence="2">Antitoxin component of a type II toxin-antitoxin (TA) system.</text>
</comment>
<comment type="similarity">
    <text evidence="1 2">Belongs to the phD/YefM antitoxin family.</text>
</comment>
<organism evidence="3 4">
    <name type="scientific">Sharpea porci</name>
    <dbReference type="NCBI Taxonomy" id="2652286"/>
    <lineage>
        <taxon>Bacteria</taxon>
        <taxon>Bacillati</taxon>
        <taxon>Bacillota</taxon>
        <taxon>Erysipelotrichia</taxon>
        <taxon>Erysipelotrichales</taxon>
        <taxon>Coprobacillaceae</taxon>
        <taxon>Sharpea</taxon>
    </lineage>
</organism>
<dbReference type="SUPFAM" id="SSF143120">
    <property type="entry name" value="YefM-like"/>
    <property type="match status" value="1"/>
</dbReference>
<dbReference type="Pfam" id="PF02604">
    <property type="entry name" value="PhdYeFM_antitox"/>
    <property type="match status" value="1"/>
</dbReference>
<evidence type="ECO:0000256" key="1">
    <source>
        <dbReference type="ARBA" id="ARBA00009981"/>
    </source>
</evidence>
<protein>
    <recommendedName>
        <fullName evidence="2">Antitoxin</fullName>
    </recommendedName>
</protein>
<accession>A0A844FWD4</accession>
<proteinExistence type="inferred from homology"/>
<gene>
    <name evidence="3" type="ORF">FYJ79_10845</name>
</gene>
<reference evidence="3 4" key="1">
    <citation type="submission" date="2019-08" db="EMBL/GenBank/DDBJ databases">
        <title>In-depth cultivation of the pig gut microbiome towards novel bacterial diversity and tailored functional studies.</title>
        <authorList>
            <person name="Wylensek D."/>
            <person name="Hitch T.C.A."/>
            <person name="Clavel T."/>
        </authorList>
    </citation>
    <scope>NUCLEOTIDE SEQUENCE [LARGE SCALE GENOMIC DNA]</scope>
    <source>
        <strain evidence="3 4">CA-Schmier-601-WT-3</strain>
    </source>
</reference>
<comment type="caution">
    <text evidence="3">The sequence shown here is derived from an EMBL/GenBank/DDBJ whole genome shotgun (WGS) entry which is preliminary data.</text>
</comment>
<keyword evidence="4" id="KW-1185">Reference proteome</keyword>
<evidence type="ECO:0000313" key="3">
    <source>
        <dbReference type="EMBL" id="MST90054.1"/>
    </source>
</evidence>
<dbReference type="RefSeq" id="WP_154518219.1">
    <property type="nucleotide sequence ID" value="NZ_JAXFJJ010000038.1"/>
</dbReference>
<dbReference type="InterPro" id="IPR036165">
    <property type="entry name" value="YefM-like_sf"/>
</dbReference>
<dbReference type="Proteomes" id="UP000442619">
    <property type="component" value="Unassembled WGS sequence"/>
</dbReference>